<dbReference type="InterPro" id="IPR021789">
    <property type="entry name" value="KHA_dom"/>
</dbReference>
<evidence type="ECO:0000259" key="15">
    <source>
        <dbReference type="PROSITE" id="PS51490"/>
    </source>
</evidence>
<dbReference type="PANTHER" id="PTHR45743">
    <property type="entry name" value="POTASSIUM CHANNEL AKT1"/>
    <property type="match status" value="1"/>
</dbReference>
<sequence length="690" mass="79596">MPFSYAKKFFKRFWVDEFQTGNFPSSFLSNDILPSLGARINQETRLRKYIISPFNPNYRAWDMLLIILVIYSAWICPFEFGFLSYKQDTLFIIDNIVNAFFAIDIVMTFFLAYLDVHSYLLIDDPKRIAARYLCTWFLLDVSSTAPLQSIISIFTDHSGEIGFKVLNMLRLWRLRRVNYLFARLEKDIRFNYFWTRCTKLISVTLFAVHCAGCINYLIAVRHPDLKRTWIGSAYPNFKEMSLWDRYVISMYWSIVTLTTTGYGDLHAENTKEMLFDIFYMLFNLGLTAYIIGNMTNLVVQWTSHTRSFRDTIRAASEFASRNHLPHDIHAQILSHLCLRFKTDGLKQQETINGMPKAIRSSIAHHLFFPVLQNAYLFQTVSHDFLFQLVTEMEAEYFPPKEDVILQNESPTDLYILVSGAVDLIHNVDGHDQVLKKATAGDTFGEIGVLYNRPQCVTVRTTELSQILRLSRTSLMNAMHANPEAAKIIMTNLFRMLKGQEDLGYEYPPIDTRLAIHDENNTMGNSCHTCSKNSHEEATLHDMIPALVENQPEKEANEKNLSPVRWKQKALVDKQQNKSLENGKTLDEHKIEFVETGIVSQARSDQILLEKSNHSSERKKIISVNKRVTIHYRGQHGKLIILPDSLEELLKIAGEKFGASKPTKIINAENAEIDDLCVIRDGDHLFFLCNE</sequence>
<dbReference type="RefSeq" id="XP_004511133.1">
    <property type="nucleotide sequence ID" value="XM_004511076.3"/>
</dbReference>
<comment type="domain">
    <text evidence="13">The KHA domain (rich in hydrophobic and acidic residues) present in the C-terminal part is likely to be important for tetramerization.</text>
</comment>
<reference evidence="17" key="2">
    <citation type="submission" date="2025-08" db="UniProtKB">
        <authorList>
            <consortium name="RefSeq"/>
        </authorList>
    </citation>
    <scope>IDENTIFICATION</scope>
    <source>
        <tissue evidence="17">Etiolated seedlings</tissue>
    </source>
</reference>
<evidence type="ECO:0000256" key="1">
    <source>
        <dbReference type="ARBA" id="ARBA00004141"/>
    </source>
</evidence>
<comment type="subcellular location">
    <subcellularLocation>
        <location evidence="1 13">Membrane</location>
        <topology evidence="1 13">Multi-pass membrane protein</topology>
    </subcellularLocation>
</comment>
<dbReference type="PROSITE" id="PS51490">
    <property type="entry name" value="KHA"/>
    <property type="match status" value="1"/>
</dbReference>
<organism evidence="16 17">
    <name type="scientific">Cicer arietinum</name>
    <name type="common">Chickpea</name>
    <name type="synonym">Garbanzo</name>
    <dbReference type="NCBI Taxonomy" id="3827"/>
    <lineage>
        <taxon>Eukaryota</taxon>
        <taxon>Viridiplantae</taxon>
        <taxon>Streptophyta</taxon>
        <taxon>Embryophyta</taxon>
        <taxon>Tracheophyta</taxon>
        <taxon>Spermatophyta</taxon>
        <taxon>Magnoliopsida</taxon>
        <taxon>eudicotyledons</taxon>
        <taxon>Gunneridae</taxon>
        <taxon>Pentapetalae</taxon>
        <taxon>rosids</taxon>
        <taxon>fabids</taxon>
        <taxon>Fabales</taxon>
        <taxon>Fabaceae</taxon>
        <taxon>Papilionoideae</taxon>
        <taxon>50 kb inversion clade</taxon>
        <taxon>NPAAA clade</taxon>
        <taxon>Hologalegina</taxon>
        <taxon>IRL clade</taxon>
        <taxon>Cicereae</taxon>
        <taxon>Cicer</taxon>
    </lineage>
</organism>
<proteinExistence type="inferred from homology"/>
<dbReference type="Gene3D" id="1.10.287.70">
    <property type="match status" value="1"/>
</dbReference>
<dbReference type="PRINTS" id="PR01463">
    <property type="entry name" value="EAGCHANLFMLY"/>
</dbReference>
<reference evidence="16" key="1">
    <citation type="journal article" date="2013" name="Nat. Biotechnol.">
        <title>Draft genome sequence of chickpea (Cicer arietinum) provides a resource for trait improvement.</title>
        <authorList>
            <person name="Varshney R.K."/>
            <person name="Song C."/>
            <person name="Saxena R.K."/>
            <person name="Azam S."/>
            <person name="Yu S."/>
            <person name="Sharpe A.G."/>
            <person name="Cannon S."/>
            <person name="Baek J."/>
            <person name="Rosen B.D."/>
            <person name="Tar'an B."/>
            <person name="Millan T."/>
            <person name="Zhang X."/>
            <person name="Ramsay L.D."/>
            <person name="Iwata A."/>
            <person name="Wang Y."/>
            <person name="Nelson W."/>
            <person name="Farmer A.D."/>
            <person name="Gaur P.M."/>
            <person name="Soderlund C."/>
            <person name="Penmetsa R.V."/>
            <person name="Xu C."/>
            <person name="Bharti A.K."/>
            <person name="He W."/>
            <person name="Winter P."/>
            <person name="Zhao S."/>
            <person name="Hane J.K."/>
            <person name="Carrasquilla-Garcia N."/>
            <person name="Condie J.A."/>
            <person name="Upadhyaya H.D."/>
            <person name="Luo M.C."/>
            <person name="Thudi M."/>
            <person name="Gowda C.L."/>
            <person name="Singh N.P."/>
            <person name="Lichtenzveig J."/>
            <person name="Gali K.K."/>
            <person name="Rubio J."/>
            <person name="Nadarajan N."/>
            <person name="Dolezel J."/>
            <person name="Bansal K.C."/>
            <person name="Xu X."/>
            <person name="Edwards D."/>
            <person name="Zhang G."/>
            <person name="Kahl G."/>
            <person name="Gil J."/>
            <person name="Singh K.B."/>
            <person name="Datta S.K."/>
            <person name="Jackson S.A."/>
            <person name="Wang J."/>
            <person name="Cook D.R."/>
        </authorList>
    </citation>
    <scope>NUCLEOTIDE SEQUENCE [LARGE SCALE GENOMIC DNA]</scope>
    <source>
        <strain evidence="16">cv. CDC Frontier</strain>
    </source>
</reference>
<keyword evidence="16" id="KW-1185">Reference proteome</keyword>
<dbReference type="PROSITE" id="PS50042">
    <property type="entry name" value="CNMP_BINDING_3"/>
    <property type="match status" value="1"/>
</dbReference>
<feature type="transmembrane region" description="Helical" evidence="13">
    <location>
        <begin position="95"/>
        <end position="114"/>
    </location>
</feature>
<dbReference type="Pfam" id="PF00027">
    <property type="entry name" value="cNMP_binding"/>
    <property type="match status" value="1"/>
</dbReference>
<gene>
    <name evidence="17" type="primary">LOC101504559</name>
</gene>
<dbReference type="Proteomes" id="UP000087171">
    <property type="component" value="Chromosome Ca7"/>
</dbReference>
<dbReference type="AlphaFoldDB" id="A0A1S2YWP9"/>
<feature type="domain" description="Cyclic nucleotide-binding" evidence="14">
    <location>
        <begin position="376"/>
        <end position="495"/>
    </location>
</feature>
<feature type="domain" description="KHA" evidence="15">
    <location>
        <begin position="618"/>
        <end position="690"/>
    </location>
</feature>
<dbReference type="SUPFAM" id="SSF51206">
    <property type="entry name" value="cAMP-binding domain-like"/>
    <property type="match status" value="1"/>
</dbReference>
<keyword evidence="4 13" id="KW-0633">Potassium transport</keyword>
<evidence type="ECO:0000259" key="14">
    <source>
        <dbReference type="PROSITE" id="PS50042"/>
    </source>
</evidence>
<evidence type="ECO:0000256" key="4">
    <source>
        <dbReference type="ARBA" id="ARBA00022538"/>
    </source>
</evidence>
<feature type="transmembrane region" description="Helical" evidence="13">
    <location>
        <begin position="277"/>
        <end position="299"/>
    </location>
</feature>
<dbReference type="Gene3D" id="2.60.120.10">
    <property type="entry name" value="Jelly Rolls"/>
    <property type="match status" value="1"/>
</dbReference>
<protein>
    <recommendedName>
        <fullName evidence="13">Potassium channel</fullName>
    </recommendedName>
</protein>
<dbReference type="FunFam" id="2.60.120.10:FF:000074">
    <property type="entry name" value="Potassium channel KAT2"/>
    <property type="match status" value="1"/>
</dbReference>
<dbReference type="InterPro" id="IPR003938">
    <property type="entry name" value="K_chnl_volt-dep_EAG/ELK/ERG"/>
</dbReference>
<evidence type="ECO:0000256" key="3">
    <source>
        <dbReference type="ARBA" id="ARBA00022448"/>
    </source>
</evidence>
<dbReference type="InterPro" id="IPR045319">
    <property type="entry name" value="KAT/AKT"/>
</dbReference>
<dbReference type="InterPro" id="IPR005821">
    <property type="entry name" value="Ion_trans_dom"/>
</dbReference>
<keyword evidence="9 13" id="KW-1133">Transmembrane helix</keyword>
<evidence type="ECO:0000256" key="9">
    <source>
        <dbReference type="ARBA" id="ARBA00022989"/>
    </source>
</evidence>
<dbReference type="CDD" id="cd00038">
    <property type="entry name" value="CAP_ED"/>
    <property type="match status" value="1"/>
</dbReference>
<accession>A0A1S2YWP9</accession>
<keyword evidence="10 13" id="KW-0406">Ion transport</keyword>
<evidence type="ECO:0000256" key="2">
    <source>
        <dbReference type="ARBA" id="ARBA00007929"/>
    </source>
</evidence>
<feature type="transmembrane region" description="Helical" evidence="13">
    <location>
        <begin position="246"/>
        <end position="265"/>
    </location>
</feature>
<dbReference type="GO" id="GO:0034702">
    <property type="term" value="C:monoatomic ion channel complex"/>
    <property type="evidence" value="ECO:0007669"/>
    <property type="project" value="UniProtKB-KW"/>
</dbReference>
<dbReference type="FunFam" id="1.10.287.70:FF:000123">
    <property type="entry name" value="Potassium channel KAT3"/>
    <property type="match status" value="1"/>
</dbReference>
<evidence type="ECO:0000256" key="10">
    <source>
        <dbReference type="ARBA" id="ARBA00023065"/>
    </source>
</evidence>
<dbReference type="PaxDb" id="3827-XP_004511133.1"/>
<keyword evidence="3 13" id="KW-0813">Transport</keyword>
<dbReference type="InterPro" id="IPR000595">
    <property type="entry name" value="cNMP-bd_dom"/>
</dbReference>
<evidence type="ECO:0000256" key="12">
    <source>
        <dbReference type="ARBA" id="ARBA00023303"/>
    </source>
</evidence>
<evidence type="ECO:0000256" key="13">
    <source>
        <dbReference type="RuleBase" id="RU369015"/>
    </source>
</evidence>
<evidence type="ECO:0000313" key="16">
    <source>
        <dbReference type="Proteomes" id="UP000087171"/>
    </source>
</evidence>
<keyword evidence="6 13" id="KW-0631">Potassium channel</keyword>
<evidence type="ECO:0000256" key="8">
    <source>
        <dbReference type="ARBA" id="ARBA00022958"/>
    </source>
</evidence>
<dbReference type="GO" id="GO:0005249">
    <property type="term" value="F:voltage-gated potassium channel activity"/>
    <property type="evidence" value="ECO:0007669"/>
    <property type="project" value="UniProtKB-UniRule"/>
</dbReference>
<evidence type="ECO:0000256" key="7">
    <source>
        <dbReference type="ARBA" id="ARBA00022882"/>
    </source>
</evidence>
<comment type="function">
    <text evidence="13">Potassium channel.</text>
</comment>
<keyword evidence="12 13" id="KW-0407">Ion channel</keyword>
<evidence type="ECO:0000313" key="17">
    <source>
        <dbReference type="RefSeq" id="XP_004511133.1"/>
    </source>
</evidence>
<evidence type="ECO:0000256" key="5">
    <source>
        <dbReference type="ARBA" id="ARBA00022692"/>
    </source>
</evidence>
<feature type="transmembrane region" description="Helical" evidence="13">
    <location>
        <begin position="200"/>
        <end position="218"/>
    </location>
</feature>
<comment type="similarity">
    <text evidence="2 13">Belongs to the potassium channel family. Plant (TC 1.A.1.4) subfamily.</text>
</comment>
<dbReference type="PANTHER" id="PTHR45743:SF6">
    <property type="entry name" value="POTASSIUM CHANNEL KAT2"/>
    <property type="match status" value="1"/>
</dbReference>
<dbReference type="Pfam" id="PF00520">
    <property type="entry name" value="Ion_trans"/>
    <property type="match status" value="1"/>
</dbReference>
<comment type="caution">
    <text evidence="13">Lacks conserved residue(s) required for the propagation of feature annotation.</text>
</comment>
<keyword evidence="7 13" id="KW-0851">Voltage-gated channel</keyword>
<dbReference type="SUPFAM" id="SSF81324">
    <property type="entry name" value="Voltage-gated potassium channels"/>
    <property type="match status" value="1"/>
</dbReference>
<keyword evidence="8 13" id="KW-0630">Potassium</keyword>
<comment type="subunit">
    <text evidence="13">The potassium channel is composed of a homo- or heterotetrameric complex of pore-forming subunits.</text>
</comment>
<comment type="domain">
    <text evidence="13">The segment S4 is probably the voltage-sensor and is characterized by a series of positively charged amino acids. The pore-forming region H5 is enclosed by the transmembrane segments S5 and S6 in the Shaker-type (1P/6TM) and contains the GYGD signature motif which seems to be involved in potassium selectivity.</text>
</comment>
<dbReference type="eggNOG" id="KOG0498">
    <property type="taxonomic scope" value="Eukaryota"/>
</dbReference>
<evidence type="ECO:0000256" key="6">
    <source>
        <dbReference type="ARBA" id="ARBA00022826"/>
    </source>
</evidence>
<dbReference type="Pfam" id="PF11834">
    <property type="entry name" value="KHA"/>
    <property type="match status" value="1"/>
</dbReference>
<dbReference type="SMART" id="SM00100">
    <property type="entry name" value="cNMP"/>
    <property type="match status" value="1"/>
</dbReference>
<dbReference type="GeneID" id="101504559"/>
<evidence type="ECO:0000256" key="11">
    <source>
        <dbReference type="ARBA" id="ARBA00023136"/>
    </source>
</evidence>
<dbReference type="OrthoDB" id="426293at2759"/>
<keyword evidence="5 13" id="KW-0812">Transmembrane</keyword>
<feature type="transmembrane region" description="Helical" evidence="13">
    <location>
        <begin position="63"/>
        <end position="83"/>
    </location>
</feature>
<name>A0A1S2YWP9_CICAR</name>
<keyword evidence="11 13" id="KW-0472">Membrane</keyword>
<dbReference type="KEGG" id="cam:101504559"/>
<dbReference type="InterPro" id="IPR014710">
    <property type="entry name" value="RmlC-like_jellyroll"/>
</dbReference>
<dbReference type="InterPro" id="IPR018490">
    <property type="entry name" value="cNMP-bd_dom_sf"/>
</dbReference>